<dbReference type="PANTHER" id="PTHR19848">
    <property type="entry name" value="WD40 REPEAT PROTEIN"/>
    <property type="match status" value="1"/>
</dbReference>
<gene>
    <name evidence="5" type="ORF">JAAARDRAFT_175136</name>
</gene>
<dbReference type="PANTHER" id="PTHR19848:SF8">
    <property type="entry name" value="F-BOX AND WD REPEAT DOMAIN CONTAINING 7"/>
    <property type="match status" value="1"/>
</dbReference>
<evidence type="ECO:0000313" key="5">
    <source>
        <dbReference type="EMBL" id="KDQ59674.1"/>
    </source>
</evidence>
<dbReference type="Proteomes" id="UP000027265">
    <property type="component" value="Unassembled WGS sequence"/>
</dbReference>
<feature type="compositionally biased region" description="Pro residues" evidence="4">
    <location>
        <begin position="482"/>
        <end position="497"/>
    </location>
</feature>
<feature type="compositionally biased region" description="Pro residues" evidence="4">
    <location>
        <begin position="281"/>
        <end position="295"/>
    </location>
</feature>
<evidence type="ECO:0000313" key="6">
    <source>
        <dbReference type="Proteomes" id="UP000027265"/>
    </source>
</evidence>
<dbReference type="SUPFAM" id="SSF50978">
    <property type="entry name" value="WD40 repeat-like"/>
    <property type="match status" value="1"/>
</dbReference>
<dbReference type="InterPro" id="IPR036322">
    <property type="entry name" value="WD40_repeat_dom_sf"/>
</dbReference>
<dbReference type="PROSITE" id="PS50082">
    <property type="entry name" value="WD_REPEATS_2"/>
    <property type="match status" value="1"/>
</dbReference>
<feature type="compositionally biased region" description="Pro residues" evidence="4">
    <location>
        <begin position="653"/>
        <end position="681"/>
    </location>
</feature>
<keyword evidence="6" id="KW-1185">Reference proteome</keyword>
<feature type="region of interest" description="Disordered" evidence="4">
    <location>
        <begin position="264"/>
        <end position="342"/>
    </location>
</feature>
<feature type="compositionally biased region" description="Pro residues" evidence="4">
    <location>
        <begin position="809"/>
        <end position="828"/>
    </location>
</feature>
<reference evidence="6" key="1">
    <citation type="journal article" date="2014" name="Proc. Natl. Acad. Sci. U.S.A.">
        <title>Extensive sampling of basidiomycete genomes demonstrates inadequacy of the white-rot/brown-rot paradigm for wood decay fungi.</title>
        <authorList>
            <person name="Riley R."/>
            <person name="Salamov A.A."/>
            <person name="Brown D.W."/>
            <person name="Nagy L.G."/>
            <person name="Floudas D."/>
            <person name="Held B.W."/>
            <person name="Levasseur A."/>
            <person name="Lombard V."/>
            <person name="Morin E."/>
            <person name="Otillar R."/>
            <person name="Lindquist E.A."/>
            <person name="Sun H."/>
            <person name="LaButti K.M."/>
            <person name="Schmutz J."/>
            <person name="Jabbour D."/>
            <person name="Luo H."/>
            <person name="Baker S.E."/>
            <person name="Pisabarro A.G."/>
            <person name="Walton J.D."/>
            <person name="Blanchette R.A."/>
            <person name="Henrissat B."/>
            <person name="Martin F."/>
            <person name="Cullen D."/>
            <person name="Hibbett D.S."/>
            <person name="Grigoriev I.V."/>
        </authorList>
    </citation>
    <scope>NUCLEOTIDE SEQUENCE [LARGE SCALE GENOMIC DNA]</scope>
    <source>
        <strain evidence="6">MUCL 33604</strain>
    </source>
</reference>
<feature type="region of interest" description="Disordered" evidence="4">
    <location>
        <begin position="478"/>
        <end position="529"/>
    </location>
</feature>
<feature type="compositionally biased region" description="Low complexity" evidence="4">
    <location>
        <begin position="626"/>
        <end position="642"/>
    </location>
</feature>
<accession>A0A067PY86</accession>
<dbReference type="HOGENOM" id="CLU_283146_0_0_1"/>
<dbReference type="Gene3D" id="2.130.10.10">
    <property type="entry name" value="YVTN repeat-like/Quinoprotein amine dehydrogenase"/>
    <property type="match status" value="2"/>
</dbReference>
<sequence>MEEASSSDGDTPLSHPTVASILGIKGSLRFRPHGSTQKAHVVLRRVETSDYSSDEDAGSKPLIYFSLFAQKRIEVKPGKEILLAVSSEDGRFKDQPLIFEGDAPGSEDSSDEEDPMVVDEDDCFASEVSPSHAMPPKLRKGWSKTPYDVTPLAEALLSHPIHTDVGVQAQCDYVATSVQAQPLCTSATVQASPSLVSEAIQVEPSRSSRHVEAIPPPPAVRLACASQTTPDTRSAEIQTDILVEEPSHVLSTTVDDAMDEFAGEPDRQRSLSPMELDSPTSSPPQSPVSSHPPPSIDLKSRQHSIESSVPSPQISRDILRTEEVVSPSSPPPVDSPNLITPPVRQKSLSPVLVPSPISSSVASSKSPSLPDTPLPVETTTTTPLIDGSHAHLNTQVVPIQPPKAPPTHPKMHYMLRGAPPPTLPITLGKRGRSPPAGPRSLRSLQSSFSHGKSESPSVMSPIASSSYLLKLPTEPLPAEIVSPPPPTTAAPPLPNTNPPSSTGFKKLPSNPPSTSQQLQSSPSTSKNWAKPVYIPSGTVDNPLGIRPSVMIPFKKKEPPVSTPVSGTPTGAPSLQGPKKTIVVGSGWPLVRHHSNGSGHTQPGPSSSTSPSRLVVAPPNGSSHARQTTQAATASTAPSAPTPELSSIVSYTSPSPPPLYSHPRPPTKAPPPSASAPAPPKALLPSPGTSSTLPPTSASLSSSISLPIVAPPPSSSSQKTPRSSLNPVKSEPISSVIPPSKEVSRVRAELSPIPGLSSSQSRPRSPASTGAALGGPSQLPPPSVPGHKSSTDVYTPAEVPNGHLNGTRPAPAPFTHPLPPKPMAAPGPAPHKFEPNRPVIGVKRSASLATRDNVDSPIASPRRRFLRWPTIECIHSVRLKGDDVAVRGIVFSNSGSQFAVNCSDCTVRIWNNHNHTEVAKLSHSTFVVDVAWMDGDAGVVSLGENGIVSKWTRLGQHKWHWAKILDSGRNDEAPTCLAYMRDRIAVAFPRMGVKVWIWMKGAWQPQRSILRQNVTCVKFIEDGEALLGGTTDGVLWYCQVPNGTLRAYSFFKSKVYSLDVNLQGTHGLLAQSGGRAHLVGILQDDLKGKVAQVYVSKDTDIQLNANYDFGAVFTGSSQTVLFGVYQGCVLAWDKDRGEIVGGLDHGEDVSVLAVASFEPGISSPDGYLVTGTKQGQLTWWPQPQAKDEASRKRLKASDLS</sequence>
<feature type="compositionally biased region" description="Low complexity" evidence="4">
    <location>
        <begin position="596"/>
        <end position="611"/>
    </location>
</feature>
<dbReference type="SMART" id="SM00320">
    <property type="entry name" value="WD40"/>
    <property type="match status" value="4"/>
</dbReference>
<feature type="repeat" description="WD" evidence="3">
    <location>
        <begin position="878"/>
        <end position="919"/>
    </location>
</feature>
<dbReference type="EMBL" id="KL197715">
    <property type="protein sequence ID" value="KDQ59674.1"/>
    <property type="molecule type" value="Genomic_DNA"/>
</dbReference>
<proteinExistence type="predicted"/>
<keyword evidence="2" id="KW-0677">Repeat</keyword>
<evidence type="ECO:0000256" key="3">
    <source>
        <dbReference type="PROSITE-ProRule" id="PRU00221"/>
    </source>
</evidence>
<dbReference type="InterPro" id="IPR001680">
    <property type="entry name" value="WD40_rpt"/>
</dbReference>
<evidence type="ECO:0000256" key="2">
    <source>
        <dbReference type="ARBA" id="ARBA00022737"/>
    </source>
</evidence>
<evidence type="ECO:0000256" key="4">
    <source>
        <dbReference type="SAM" id="MobiDB-lite"/>
    </source>
</evidence>
<dbReference type="InParanoid" id="A0A067PY86"/>
<feature type="region of interest" description="Disordered" evidence="4">
    <location>
        <begin position="355"/>
        <end position="379"/>
    </location>
</feature>
<name>A0A067PY86_9AGAM</name>
<feature type="region of interest" description="Disordered" evidence="4">
    <location>
        <begin position="403"/>
        <end position="460"/>
    </location>
</feature>
<feature type="region of interest" description="Disordered" evidence="4">
    <location>
        <begin position="95"/>
        <end position="116"/>
    </location>
</feature>
<dbReference type="OrthoDB" id="3236053at2759"/>
<evidence type="ECO:0000256" key="1">
    <source>
        <dbReference type="ARBA" id="ARBA00022574"/>
    </source>
</evidence>
<feature type="compositionally biased region" description="Low complexity" evidence="4">
    <location>
        <begin position="512"/>
        <end position="525"/>
    </location>
</feature>
<feature type="compositionally biased region" description="Low complexity" evidence="4">
    <location>
        <begin position="714"/>
        <end position="723"/>
    </location>
</feature>
<feature type="compositionally biased region" description="Low complexity" evidence="4">
    <location>
        <begin position="756"/>
        <end position="767"/>
    </location>
</feature>
<feature type="compositionally biased region" description="Low complexity" evidence="4">
    <location>
        <begin position="682"/>
        <end position="707"/>
    </location>
</feature>
<dbReference type="InterPro" id="IPR015943">
    <property type="entry name" value="WD40/YVTN_repeat-like_dom_sf"/>
</dbReference>
<organism evidence="5 6">
    <name type="scientific">Jaapia argillacea MUCL 33604</name>
    <dbReference type="NCBI Taxonomy" id="933084"/>
    <lineage>
        <taxon>Eukaryota</taxon>
        <taxon>Fungi</taxon>
        <taxon>Dikarya</taxon>
        <taxon>Basidiomycota</taxon>
        <taxon>Agaricomycotina</taxon>
        <taxon>Agaricomycetes</taxon>
        <taxon>Agaricomycetidae</taxon>
        <taxon>Jaapiales</taxon>
        <taxon>Jaapiaceae</taxon>
        <taxon>Jaapia</taxon>
    </lineage>
</organism>
<dbReference type="AlphaFoldDB" id="A0A067PY86"/>
<protein>
    <submittedName>
        <fullName evidence="5">Uncharacterized protein</fullName>
    </submittedName>
</protein>
<keyword evidence="1 3" id="KW-0853">WD repeat</keyword>
<feature type="region of interest" description="Disordered" evidence="4">
    <location>
        <begin position="554"/>
        <end position="836"/>
    </location>
</feature>
<feature type="compositionally biased region" description="Polar residues" evidence="4">
    <location>
        <begin position="305"/>
        <end position="314"/>
    </location>
</feature>